<dbReference type="InterPro" id="IPR008271">
    <property type="entry name" value="Ser/Thr_kinase_AS"/>
</dbReference>
<dbReference type="GO" id="GO:0006623">
    <property type="term" value="P:protein targeting to vacuole"/>
    <property type="evidence" value="ECO:0007669"/>
    <property type="project" value="TreeGrafter"/>
</dbReference>
<dbReference type="Gene3D" id="1.25.10.10">
    <property type="entry name" value="Leucine-rich Repeat Variant"/>
    <property type="match status" value="1"/>
</dbReference>
<feature type="region of interest" description="Disordered" evidence="11">
    <location>
        <begin position="1555"/>
        <end position="1592"/>
    </location>
</feature>
<keyword evidence="7" id="KW-0418">Kinase</keyword>
<dbReference type="GO" id="GO:0016236">
    <property type="term" value="P:macroautophagy"/>
    <property type="evidence" value="ECO:0007669"/>
    <property type="project" value="InterPro"/>
</dbReference>
<evidence type="ECO:0000256" key="4">
    <source>
        <dbReference type="ARBA" id="ARBA00022679"/>
    </source>
</evidence>
<protein>
    <recommendedName>
        <fullName evidence="1">non-specific serine/threonine protein kinase</fullName>
        <ecNumber evidence="1">2.7.11.1</ecNumber>
    </recommendedName>
</protein>
<reference evidence="14" key="1">
    <citation type="journal article" date="2014" name="Proc. Natl. Acad. Sci. U.S.A.">
        <title>Extensive sampling of basidiomycete genomes demonstrates inadequacy of the white-rot/brown-rot paradigm for wood decay fungi.</title>
        <authorList>
            <person name="Riley R."/>
            <person name="Salamov A.A."/>
            <person name="Brown D.W."/>
            <person name="Nagy L.G."/>
            <person name="Floudas D."/>
            <person name="Held B.W."/>
            <person name="Levasseur A."/>
            <person name="Lombard V."/>
            <person name="Morin E."/>
            <person name="Otillar R."/>
            <person name="Lindquist E.A."/>
            <person name="Sun H."/>
            <person name="LaButti K.M."/>
            <person name="Schmutz J."/>
            <person name="Jabbour D."/>
            <person name="Luo H."/>
            <person name="Baker S.E."/>
            <person name="Pisabarro A.G."/>
            <person name="Walton J.D."/>
            <person name="Blanchette R.A."/>
            <person name="Henrissat B."/>
            <person name="Martin F."/>
            <person name="Cullen D."/>
            <person name="Hibbett D.S."/>
            <person name="Grigoriev I.V."/>
        </authorList>
    </citation>
    <scope>NUCLEOTIDE SEQUENCE [LARGE SCALE GENOMIC DNA]</scope>
    <source>
        <strain evidence="14">CBS 339.88</strain>
    </source>
</reference>
<dbReference type="PANTHER" id="PTHR17583:SF0">
    <property type="entry name" value="PHOSPHOINOSITIDE 3-KINASE REGULATORY SUBUNIT 4"/>
    <property type="match status" value="1"/>
</dbReference>
<dbReference type="STRING" id="685588.A0A067SVQ2"/>
<accession>A0A067SVQ2</accession>
<feature type="region of interest" description="Disordered" evidence="11">
    <location>
        <begin position="1000"/>
        <end position="1036"/>
    </location>
</feature>
<organism evidence="13 14">
    <name type="scientific">Galerina marginata (strain CBS 339.88)</name>
    <dbReference type="NCBI Taxonomy" id="685588"/>
    <lineage>
        <taxon>Eukaryota</taxon>
        <taxon>Fungi</taxon>
        <taxon>Dikarya</taxon>
        <taxon>Basidiomycota</taxon>
        <taxon>Agaricomycotina</taxon>
        <taxon>Agaricomycetes</taxon>
        <taxon>Agaricomycetidae</taxon>
        <taxon>Agaricales</taxon>
        <taxon>Agaricineae</taxon>
        <taxon>Strophariaceae</taxon>
        <taxon>Galerina</taxon>
    </lineage>
</organism>
<dbReference type="Pfam" id="PF00400">
    <property type="entry name" value="WD40"/>
    <property type="match status" value="1"/>
</dbReference>
<keyword evidence="6" id="KW-0547">Nucleotide-binding</keyword>
<feature type="compositionally biased region" description="Low complexity" evidence="11">
    <location>
        <begin position="1006"/>
        <end position="1015"/>
    </location>
</feature>
<dbReference type="PROSITE" id="PS50077">
    <property type="entry name" value="HEAT_REPEAT"/>
    <property type="match status" value="1"/>
</dbReference>
<feature type="compositionally biased region" description="Polar residues" evidence="11">
    <location>
        <begin position="1583"/>
        <end position="1592"/>
    </location>
</feature>
<evidence type="ECO:0000256" key="10">
    <source>
        <dbReference type="PROSITE-ProRule" id="PRU00221"/>
    </source>
</evidence>
<keyword evidence="3 10" id="KW-0853">WD repeat</keyword>
<feature type="compositionally biased region" description="Polar residues" evidence="11">
    <location>
        <begin position="1560"/>
        <end position="1576"/>
    </location>
</feature>
<dbReference type="Gene3D" id="2.130.10.10">
    <property type="entry name" value="YVTN repeat-like/Quinoprotein amine dehydrogenase"/>
    <property type="match status" value="3"/>
</dbReference>
<evidence type="ECO:0000256" key="7">
    <source>
        <dbReference type="ARBA" id="ARBA00022777"/>
    </source>
</evidence>
<dbReference type="EMBL" id="KL142382">
    <property type="protein sequence ID" value="KDR74936.1"/>
    <property type="molecule type" value="Genomic_DNA"/>
</dbReference>
<evidence type="ECO:0000256" key="9">
    <source>
        <dbReference type="PROSITE-ProRule" id="PRU00103"/>
    </source>
</evidence>
<feature type="compositionally biased region" description="Polar residues" evidence="11">
    <location>
        <begin position="338"/>
        <end position="359"/>
    </location>
</feature>
<feature type="repeat" description="WD" evidence="10">
    <location>
        <begin position="1526"/>
        <end position="1549"/>
    </location>
</feature>
<dbReference type="InterPro" id="IPR011009">
    <property type="entry name" value="Kinase-like_dom_sf"/>
</dbReference>
<evidence type="ECO:0000256" key="11">
    <source>
        <dbReference type="SAM" id="MobiDB-lite"/>
    </source>
</evidence>
<dbReference type="SMART" id="SM00220">
    <property type="entry name" value="S_TKc"/>
    <property type="match status" value="1"/>
</dbReference>
<dbReference type="GO" id="GO:0034272">
    <property type="term" value="C:phosphatidylinositol 3-kinase complex, class III, type II"/>
    <property type="evidence" value="ECO:0007669"/>
    <property type="project" value="TreeGrafter"/>
</dbReference>
<dbReference type="SMART" id="SM00320">
    <property type="entry name" value="WD40"/>
    <property type="match status" value="5"/>
</dbReference>
<feature type="region of interest" description="Disordered" evidence="11">
    <location>
        <begin position="1077"/>
        <end position="1113"/>
    </location>
</feature>
<dbReference type="InterPro" id="IPR055231">
    <property type="entry name" value="2AA_helical"/>
</dbReference>
<dbReference type="GO" id="GO:0034271">
    <property type="term" value="C:phosphatidylinositol 3-kinase complex, class III, type I"/>
    <property type="evidence" value="ECO:0007669"/>
    <property type="project" value="TreeGrafter"/>
</dbReference>
<dbReference type="PROSITE" id="PS00108">
    <property type="entry name" value="PROTEIN_KINASE_ST"/>
    <property type="match status" value="1"/>
</dbReference>
<feature type="region of interest" description="Disordered" evidence="11">
    <location>
        <begin position="927"/>
        <end position="968"/>
    </location>
</feature>
<proteinExistence type="predicted"/>
<name>A0A067SVQ2_GALM3</name>
<feature type="compositionally biased region" description="Low complexity" evidence="11">
    <location>
        <begin position="927"/>
        <end position="937"/>
    </location>
</feature>
<evidence type="ECO:0000256" key="1">
    <source>
        <dbReference type="ARBA" id="ARBA00012513"/>
    </source>
</evidence>
<dbReference type="Gene3D" id="1.10.510.10">
    <property type="entry name" value="Transferase(Phosphotransferase) domain 1"/>
    <property type="match status" value="1"/>
</dbReference>
<keyword evidence="5" id="KW-0677">Repeat</keyword>
<evidence type="ECO:0000256" key="6">
    <source>
        <dbReference type="ARBA" id="ARBA00022741"/>
    </source>
</evidence>
<evidence type="ECO:0000313" key="14">
    <source>
        <dbReference type="Proteomes" id="UP000027222"/>
    </source>
</evidence>
<dbReference type="InterPro" id="IPR011989">
    <property type="entry name" value="ARM-like"/>
</dbReference>
<evidence type="ECO:0000256" key="2">
    <source>
        <dbReference type="ARBA" id="ARBA00022527"/>
    </source>
</evidence>
<dbReference type="PROSITE" id="PS50294">
    <property type="entry name" value="WD_REPEATS_REGION"/>
    <property type="match status" value="1"/>
</dbReference>
<dbReference type="Proteomes" id="UP000027222">
    <property type="component" value="Unassembled WGS sequence"/>
</dbReference>
<dbReference type="SUPFAM" id="SSF50978">
    <property type="entry name" value="WD40 repeat-like"/>
    <property type="match status" value="1"/>
</dbReference>
<evidence type="ECO:0000256" key="8">
    <source>
        <dbReference type="ARBA" id="ARBA00022840"/>
    </source>
</evidence>
<dbReference type="InterPro" id="IPR036322">
    <property type="entry name" value="WD40_repeat_dom_sf"/>
</dbReference>
<dbReference type="GO" id="GO:0004674">
    <property type="term" value="F:protein serine/threonine kinase activity"/>
    <property type="evidence" value="ECO:0007669"/>
    <property type="project" value="UniProtKB-KW"/>
</dbReference>
<dbReference type="InterPro" id="IPR045162">
    <property type="entry name" value="Vps15-like"/>
</dbReference>
<gene>
    <name evidence="13" type="ORF">GALMADRAFT_70497</name>
</gene>
<evidence type="ECO:0000259" key="12">
    <source>
        <dbReference type="PROSITE" id="PS50011"/>
    </source>
</evidence>
<dbReference type="SUPFAM" id="SSF48371">
    <property type="entry name" value="ARM repeat"/>
    <property type="match status" value="1"/>
</dbReference>
<dbReference type="PANTHER" id="PTHR17583">
    <property type="entry name" value="PHOSPHOINOSITIDE 3-KINASE REGULATORY SUBUNIT 4"/>
    <property type="match status" value="1"/>
</dbReference>
<dbReference type="OrthoDB" id="242910at2759"/>
<feature type="domain" description="Protein kinase" evidence="12">
    <location>
        <begin position="28"/>
        <end position="320"/>
    </location>
</feature>
<dbReference type="GO" id="GO:0005770">
    <property type="term" value="C:late endosome"/>
    <property type="evidence" value="ECO:0007669"/>
    <property type="project" value="TreeGrafter"/>
</dbReference>
<keyword evidence="4" id="KW-0808">Transferase</keyword>
<dbReference type="InterPro" id="IPR016024">
    <property type="entry name" value="ARM-type_fold"/>
</dbReference>
<dbReference type="GO" id="GO:0071561">
    <property type="term" value="C:nucleus-vacuole junction"/>
    <property type="evidence" value="ECO:0007669"/>
    <property type="project" value="TreeGrafter"/>
</dbReference>
<evidence type="ECO:0000256" key="5">
    <source>
        <dbReference type="ARBA" id="ARBA00022737"/>
    </source>
</evidence>
<keyword evidence="2" id="KW-0723">Serine/threonine-protein kinase</keyword>
<evidence type="ECO:0000256" key="3">
    <source>
        <dbReference type="ARBA" id="ARBA00022574"/>
    </source>
</evidence>
<dbReference type="InterPro" id="IPR021133">
    <property type="entry name" value="HEAT_type_2"/>
</dbReference>
<feature type="region of interest" description="Disordered" evidence="11">
    <location>
        <begin position="1139"/>
        <end position="1158"/>
    </location>
</feature>
<dbReference type="HOGENOM" id="CLU_001696_0_1_1"/>
<dbReference type="GO" id="GO:0045324">
    <property type="term" value="P:late endosome to vacuole transport"/>
    <property type="evidence" value="ECO:0007669"/>
    <property type="project" value="InterPro"/>
</dbReference>
<dbReference type="Pfam" id="PF22956">
    <property type="entry name" value="VPS15-like_hel"/>
    <property type="match status" value="2"/>
</dbReference>
<sequence length="1648" mass="182314">MGNVHSGSALTRTTVALDSFVAELGGDIIFEKNLGSARFLKTVKCRHRNGYLVVKIFIKPDPGLSLRTHHRRMKIDREALADIANIYNYQAFVETDKAGYIIRQWLASSLYDRISTRPFLSVVEKKWISFQLLNALRDARNRKISHGDIKSENILVTSWNWIYLTDFASYKPTYLPLDDPADFSFYFDMSGRRTCYLAPERFYTQASNPEISAKKSRIAMDEVEAKRDGKVTEAMDCFSVGCVIAELFLEGAPLFTLSQLFKYREGEYKVDGHLTAIGDEGVENLIKLMINLDPADRPTFDTLLHTSRGTVFPEAFYSFLHNYVSSINELSSETLGLNNPPASATGQPSVPPSVSGTMRTTTTGTVNTTLNVGTEGKSDLLPSDSDHRLERIWSDYESIEPYIVSETDSEHEMDVKVEYLPSTNTTSKPFQDILPVELHIPNRDSGLIGSANGRRTAANEDGVALIILALVAANIRNCSLPSSKVRALDVFLALACHLTDEAKLDRMIPYIVELLHDDAALVRSAALRTLMQTLMLVSVITPSNVSIFPEYIIPHIKHLVQDPEVSVRCTYAQCIVQLADTAVRYLEMGQALKAHGAFKLSAEAHEYESANFEVSYDASMQELQSHIQEHLSALLMDPSSIVKRAVLHDISSLCIFLGRQKTNDVLLSHMITYLNDRDWLLRYAFFESIVDVAACAGGRSLEEYILPLMVQALSGKMRIWELMSATLGFLYHPNIWIRQGAAAFITSAGQHLPPSDIWCILYPSLRHFLKSDVEKIDEQSLLAAMKPPLPRQILDASVQWAMKADKSSFWRGPRRLTNKVESPRESVISMRKTGNSNIARNKSEDDEAHLTKLQQLGMTPSDESKLLALRDYILKLANATSSFTSRLNYEPDTGKSLKVIGDVELQKLGVVPQTVFLKARNTDISTRSSRIPSISSRKTNTMSSSRTPILSPSRVHRFSSADTAGSGAPFEDLRRRLATINASASSLSVANTPRDARTAISPVANSSTTSLSAAPSPGPDRPGSPTDSIISTTNSVSFRPVSRLQVGSTDGQKAAPAIGSSKANATGLLEAHFKIRSEGSPDESGRSSPMSMSATLRGPRMPRPPSSLAISTYDGQEPGISNLLENLYLDNNRELEQDFGPKVHEGPIRRRNVSRPNFSTRDAHNRRIEANLIANMSSHSDAVTGFAVSPDHMFFVSCSDDKTVKVWDTARLERNVTSKPRHTYGQHHARVKCVCILEGVHCFASAADDGSLHIVRVHITQGGALPKYSKLQVIREHRVENVGEYITCMTHYNTDSSSNLVYATTHSVIAVLDLRTMRLLQTMENPRHYGPITSLCIDRKRAWIVVGTSTGVLTLWDKRFGLLIRSWHVGVAAAGKSVRIHQCVVHPSKGRGKWIMVALESSKKNSDRSSTNLVEVWDIEKAVLVETFVTRIGSPTDPIPEPQGVPGKDAETTPAAAIAALVRSRQSNGEFNESSRQLLRDELPQSPTPDVRALVVGSDFGGYSTFQRSEFGELEPSSSRPTGRGFMITGSDDWKIRLWDLGKFERTSVLNGLDNDNEKPSYSTTTSSNGDATTFVETWPRTPASNSANRPPQRISLITHSQQNLLKNHQDVITALACVDSPFRGGIISGDRAGVIKVWRVEQVEQSS</sequence>
<dbReference type="InterPro" id="IPR000719">
    <property type="entry name" value="Prot_kinase_dom"/>
</dbReference>
<dbReference type="FunFam" id="1.10.510.10:FF:000497">
    <property type="entry name" value="Phosphoinositide 3-kinase regulatory subunit"/>
    <property type="match status" value="1"/>
</dbReference>
<feature type="repeat" description="HEAT" evidence="9">
    <location>
        <begin position="507"/>
        <end position="538"/>
    </location>
</feature>
<keyword evidence="14" id="KW-1185">Reference proteome</keyword>
<feature type="region of interest" description="Disordered" evidence="11">
    <location>
        <begin position="338"/>
        <end position="384"/>
    </location>
</feature>
<dbReference type="CDD" id="cd13980">
    <property type="entry name" value="STKc_Vps15"/>
    <property type="match status" value="1"/>
</dbReference>
<dbReference type="Pfam" id="PF00069">
    <property type="entry name" value="Pkinase"/>
    <property type="match status" value="1"/>
</dbReference>
<dbReference type="InterPro" id="IPR001680">
    <property type="entry name" value="WD40_rpt"/>
</dbReference>
<dbReference type="PROSITE" id="PS50011">
    <property type="entry name" value="PROTEIN_KINASE_DOM"/>
    <property type="match status" value="1"/>
</dbReference>
<dbReference type="GO" id="GO:0005524">
    <property type="term" value="F:ATP binding"/>
    <property type="evidence" value="ECO:0007669"/>
    <property type="project" value="UniProtKB-KW"/>
</dbReference>
<feature type="compositionally biased region" description="Basic and acidic residues" evidence="11">
    <location>
        <begin position="1139"/>
        <end position="1148"/>
    </location>
</feature>
<evidence type="ECO:0000313" key="13">
    <source>
        <dbReference type="EMBL" id="KDR74936.1"/>
    </source>
</evidence>
<feature type="compositionally biased region" description="Polar residues" evidence="11">
    <location>
        <begin position="938"/>
        <end position="950"/>
    </location>
</feature>
<keyword evidence="8" id="KW-0067">ATP-binding</keyword>
<feature type="repeat" description="WD" evidence="10">
    <location>
        <begin position="1176"/>
        <end position="1217"/>
    </location>
</feature>
<dbReference type="InterPro" id="IPR015943">
    <property type="entry name" value="WD40/YVTN_repeat-like_dom_sf"/>
</dbReference>
<dbReference type="SUPFAM" id="SSF56112">
    <property type="entry name" value="Protein kinase-like (PK-like)"/>
    <property type="match status" value="1"/>
</dbReference>
<dbReference type="PROSITE" id="PS50082">
    <property type="entry name" value="WD_REPEATS_2"/>
    <property type="match status" value="2"/>
</dbReference>
<feature type="compositionally biased region" description="Polar residues" evidence="11">
    <location>
        <begin position="1025"/>
        <end position="1036"/>
    </location>
</feature>
<dbReference type="EC" id="2.7.11.1" evidence="1"/>
<feature type="compositionally biased region" description="Low complexity" evidence="11">
    <location>
        <begin position="360"/>
        <end position="374"/>
    </location>
</feature>